<dbReference type="InterPro" id="IPR027417">
    <property type="entry name" value="P-loop_NTPase"/>
</dbReference>
<sequence>LKPNSDTGCQVILEGHSVGNMDVARYIGYKPQAFEKARDCYDSLADEFDAVVLEGAGSPAEINLKHHDIVNMQMARYAEAPVLLVGDIDRGGLFASFVGTMELLAPWERRLIRGFVINRFRGDASLLSPAIDHTYRHTGKPTLGVVPYVRDLGLPEEDSVEFKSGRREEAETEEAASEERAVDIAVVDLPHISNFTDFDALEIEPDVRVRVVRLADQLGTPDAVILPGSENVLGDLEYIKQRGFAARLNDLAASGETQIVGICGGLQMLGRRIVDPCHVDSHNGAAQGLGLLGVTTALAAQKKLARSRAVHALSGLEVTGYEIHHGQTEAHGEQEAVPLFSPRADGTDATALGMANRQGNVWGTYLHGVFDADAFRRWFLDRLRVRRGLSPLGGVSATYDIEPALDRLAKIVRESLDINEIYRWMGL</sequence>
<dbReference type="GO" id="GO:0009236">
    <property type="term" value="P:cobalamin biosynthetic process"/>
    <property type="evidence" value="ECO:0007669"/>
    <property type="project" value="UniProtKB-UniPathway"/>
</dbReference>
<dbReference type="PANTHER" id="PTHR21343:SF1">
    <property type="entry name" value="COBYRIC ACID SYNTHASE"/>
    <property type="match status" value="1"/>
</dbReference>
<dbReference type="AlphaFoldDB" id="A0A0F9CE40"/>
<dbReference type="Gene3D" id="3.40.50.300">
    <property type="entry name" value="P-loop containing nucleotide triphosphate hydrolases"/>
    <property type="match status" value="1"/>
</dbReference>
<dbReference type="SUPFAM" id="SSF52317">
    <property type="entry name" value="Class I glutamine amidotransferase-like"/>
    <property type="match status" value="1"/>
</dbReference>
<dbReference type="PROSITE" id="PS51274">
    <property type="entry name" value="GATASE_COBBQ"/>
    <property type="match status" value="1"/>
</dbReference>
<dbReference type="NCBIfam" id="NF001989">
    <property type="entry name" value="PRK00784.1"/>
    <property type="match status" value="1"/>
</dbReference>
<evidence type="ECO:0000313" key="3">
    <source>
        <dbReference type="EMBL" id="KKL47299.1"/>
    </source>
</evidence>
<protein>
    <recommendedName>
        <fullName evidence="2">CobB/CobQ-like glutamine amidotransferase domain-containing protein</fullName>
    </recommendedName>
</protein>
<evidence type="ECO:0000256" key="1">
    <source>
        <dbReference type="ARBA" id="ARBA00022962"/>
    </source>
</evidence>
<dbReference type="NCBIfam" id="TIGR00313">
    <property type="entry name" value="cobQ"/>
    <property type="match status" value="1"/>
</dbReference>
<dbReference type="Pfam" id="PF13500">
    <property type="entry name" value="AAA_26"/>
    <property type="match status" value="1"/>
</dbReference>
<dbReference type="InterPro" id="IPR029062">
    <property type="entry name" value="Class_I_gatase-like"/>
</dbReference>
<dbReference type="InterPro" id="IPR011698">
    <property type="entry name" value="GATase_3"/>
</dbReference>
<feature type="non-terminal residue" evidence="3">
    <location>
        <position position="1"/>
    </location>
</feature>
<gene>
    <name evidence="3" type="ORF">LCGC14_2336940</name>
</gene>
<dbReference type="HAMAP" id="MF_00028">
    <property type="entry name" value="CobQ"/>
    <property type="match status" value="1"/>
</dbReference>
<dbReference type="PANTHER" id="PTHR21343">
    <property type="entry name" value="DETHIOBIOTIN SYNTHETASE"/>
    <property type="match status" value="1"/>
</dbReference>
<dbReference type="PROSITE" id="PS51273">
    <property type="entry name" value="GATASE_TYPE_1"/>
    <property type="match status" value="1"/>
</dbReference>
<organism evidence="3">
    <name type="scientific">marine sediment metagenome</name>
    <dbReference type="NCBI Taxonomy" id="412755"/>
    <lineage>
        <taxon>unclassified sequences</taxon>
        <taxon>metagenomes</taxon>
        <taxon>ecological metagenomes</taxon>
    </lineage>
</organism>
<dbReference type="UniPathway" id="UPA00148"/>
<dbReference type="Pfam" id="PF07685">
    <property type="entry name" value="GATase_3"/>
    <property type="match status" value="1"/>
</dbReference>
<feature type="domain" description="CobB/CobQ-like glutamine amidotransferase" evidence="2">
    <location>
        <begin position="183"/>
        <end position="374"/>
    </location>
</feature>
<accession>A0A0F9CE40</accession>
<dbReference type="SUPFAM" id="SSF52540">
    <property type="entry name" value="P-loop containing nucleoside triphosphate hydrolases"/>
    <property type="match status" value="1"/>
</dbReference>
<keyword evidence="1" id="KW-0315">Glutamine amidotransferase</keyword>
<proteinExistence type="inferred from homology"/>
<dbReference type="Gene3D" id="3.40.50.880">
    <property type="match status" value="1"/>
</dbReference>
<name>A0A0F9CE40_9ZZZZ</name>
<dbReference type="EMBL" id="LAZR01033717">
    <property type="protein sequence ID" value="KKL47299.1"/>
    <property type="molecule type" value="Genomic_DNA"/>
</dbReference>
<comment type="caution">
    <text evidence="3">The sequence shown here is derived from an EMBL/GenBank/DDBJ whole genome shotgun (WGS) entry which is preliminary data.</text>
</comment>
<dbReference type="InterPro" id="IPR004459">
    <property type="entry name" value="CobQ_synth"/>
</dbReference>
<dbReference type="InterPro" id="IPR033949">
    <property type="entry name" value="CobQ_GATase1"/>
</dbReference>
<dbReference type="GO" id="GO:0003824">
    <property type="term" value="F:catalytic activity"/>
    <property type="evidence" value="ECO:0007669"/>
    <property type="project" value="InterPro"/>
</dbReference>
<dbReference type="CDD" id="cd01750">
    <property type="entry name" value="GATase1_CobQ"/>
    <property type="match status" value="1"/>
</dbReference>
<evidence type="ECO:0000259" key="2">
    <source>
        <dbReference type="Pfam" id="PF07685"/>
    </source>
</evidence>
<reference evidence="3" key="1">
    <citation type="journal article" date="2015" name="Nature">
        <title>Complex archaea that bridge the gap between prokaryotes and eukaryotes.</title>
        <authorList>
            <person name="Spang A."/>
            <person name="Saw J.H."/>
            <person name="Jorgensen S.L."/>
            <person name="Zaremba-Niedzwiedzka K."/>
            <person name="Martijn J."/>
            <person name="Lind A.E."/>
            <person name="van Eijk R."/>
            <person name="Schleper C."/>
            <person name="Guy L."/>
            <person name="Ettema T.J."/>
        </authorList>
    </citation>
    <scope>NUCLEOTIDE SEQUENCE</scope>
</reference>